<dbReference type="OrthoDB" id="4734645at2"/>
<dbReference type="STRING" id="75922.BST47_14980"/>
<comment type="caution">
    <text evidence="2">The sequence shown here is derived from an EMBL/GenBank/DDBJ whole genome shotgun (WGS) entry which is preliminary data.</text>
</comment>
<feature type="transmembrane region" description="Helical" evidence="1">
    <location>
        <begin position="7"/>
        <end position="28"/>
    </location>
</feature>
<sequence length="151" mass="16292">MRLDRRWWLAIVVVVIAAIAFVVSNIFFSGPSEECKPVQAFLDYNKSQGELIASKESDSDPAVPTVAEDAAYQQWADGLAQRAQEINDPNLATTAVQVADAASKFVAMLPRARAEVENHAPGTPPPSSFFEMTLLNKRIGDGLGQLADACS</sequence>
<dbReference type="EMBL" id="MVIM01000007">
    <property type="protein sequence ID" value="ORB64614.1"/>
    <property type="molecule type" value="Genomic_DNA"/>
</dbReference>
<evidence type="ECO:0000256" key="1">
    <source>
        <dbReference type="SAM" id="Phobius"/>
    </source>
</evidence>
<dbReference type="AlphaFoldDB" id="A0A1X0JP30"/>
<accession>A0A1X0JP30</accession>
<evidence type="ECO:0000313" key="3">
    <source>
        <dbReference type="Proteomes" id="UP000192411"/>
    </source>
</evidence>
<keyword evidence="3" id="KW-1185">Reference proteome</keyword>
<reference evidence="2 3" key="1">
    <citation type="submission" date="2017-02" db="EMBL/GenBank/DDBJ databases">
        <title>The new phylogeny of genus Mycobacterium.</title>
        <authorList>
            <person name="Tortoli E."/>
            <person name="Trovato A."/>
            <person name="Cirillo D.M."/>
        </authorList>
    </citation>
    <scope>NUCLEOTIDE SEQUENCE [LARGE SCALE GENOMIC DNA]</scope>
    <source>
        <strain evidence="2 3">DSM 44338</strain>
    </source>
</reference>
<gene>
    <name evidence="2" type="ORF">BST47_14980</name>
</gene>
<keyword evidence="1" id="KW-0472">Membrane</keyword>
<dbReference type="RefSeq" id="WP_083126312.1">
    <property type="nucleotide sequence ID" value="NZ_MVIM01000007.1"/>
</dbReference>
<keyword evidence="1" id="KW-1133">Transmembrane helix</keyword>
<evidence type="ECO:0000313" key="2">
    <source>
        <dbReference type="EMBL" id="ORB64614.1"/>
    </source>
</evidence>
<name>A0A1X0JP30_9MYCO</name>
<protein>
    <submittedName>
        <fullName evidence="2">Uncharacterized protein</fullName>
    </submittedName>
</protein>
<dbReference type="Proteomes" id="UP000192411">
    <property type="component" value="Unassembled WGS sequence"/>
</dbReference>
<proteinExistence type="predicted"/>
<organism evidence="2 3">
    <name type="scientific">Mycolicibacterium tusciae</name>
    <dbReference type="NCBI Taxonomy" id="75922"/>
    <lineage>
        <taxon>Bacteria</taxon>
        <taxon>Bacillati</taxon>
        <taxon>Actinomycetota</taxon>
        <taxon>Actinomycetes</taxon>
        <taxon>Mycobacteriales</taxon>
        <taxon>Mycobacteriaceae</taxon>
        <taxon>Mycolicibacterium</taxon>
    </lineage>
</organism>
<keyword evidence="1" id="KW-0812">Transmembrane</keyword>